<evidence type="ECO:0000313" key="1">
    <source>
        <dbReference type="EMBL" id="SDT66900.1"/>
    </source>
</evidence>
<keyword evidence="2" id="KW-1185">Reference proteome</keyword>
<dbReference type="AlphaFoldDB" id="A0A1H2C8V9"/>
<evidence type="ECO:0000313" key="2">
    <source>
        <dbReference type="Proteomes" id="UP000198688"/>
    </source>
</evidence>
<dbReference type="EMBL" id="LT629758">
    <property type="protein sequence ID" value="SDT66900.1"/>
    <property type="molecule type" value="Genomic_DNA"/>
</dbReference>
<organism evidence="1 2">
    <name type="scientific">Actinoplanes derwentensis</name>
    <dbReference type="NCBI Taxonomy" id="113562"/>
    <lineage>
        <taxon>Bacteria</taxon>
        <taxon>Bacillati</taxon>
        <taxon>Actinomycetota</taxon>
        <taxon>Actinomycetes</taxon>
        <taxon>Micromonosporales</taxon>
        <taxon>Micromonosporaceae</taxon>
        <taxon>Actinoplanes</taxon>
    </lineage>
</organism>
<dbReference type="Proteomes" id="UP000198688">
    <property type="component" value="Chromosome I"/>
</dbReference>
<name>A0A1H2C8V9_9ACTN</name>
<sequence length="131" mass="13692">MSNLGGYQLMTTFAKKLGGPRNLGLAVALVGAVVLRVSEAGVKAAVRKGKSVKEMFDARAEAATTSQVYRIAEDADAGGGLTLRGGDEFRVLARAGDAILIEVIGNANNPWHVSGNLLTSISDFTLNDTQD</sequence>
<accession>A0A1H2C8V9</accession>
<proteinExistence type="predicted"/>
<protein>
    <submittedName>
        <fullName evidence="1">Uncharacterized protein</fullName>
    </submittedName>
</protein>
<gene>
    <name evidence="1" type="ORF">SAMN04489716_5402</name>
</gene>
<reference evidence="1 2" key="1">
    <citation type="submission" date="2016-10" db="EMBL/GenBank/DDBJ databases">
        <authorList>
            <person name="de Groot N.N."/>
        </authorList>
    </citation>
    <scope>NUCLEOTIDE SEQUENCE [LARGE SCALE GENOMIC DNA]</scope>
    <source>
        <strain evidence="1 2">DSM 43941</strain>
    </source>
</reference>